<dbReference type="InterPro" id="IPR035437">
    <property type="entry name" value="SNase_OB-fold_sf"/>
</dbReference>
<accession>A0A8J7NIU6</accession>
<name>A0A8J7NIU6_ATRSP</name>
<dbReference type="GO" id="GO:0005739">
    <property type="term" value="C:mitochondrion"/>
    <property type="evidence" value="ECO:0007669"/>
    <property type="project" value="UniProtKB-ARBA"/>
</dbReference>
<protein>
    <submittedName>
        <fullName evidence="4">TDRKH protein</fullName>
    </submittedName>
</protein>
<evidence type="ECO:0000313" key="5">
    <source>
        <dbReference type="Proteomes" id="UP000736164"/>
    </source>
</evidence>
<dbReference type="PROSITE" id="PS50084">
    <property type="entry name" value="KH_TYPE_1"/>
    <property type="match status" value="2"/>
</dbReference>
<dbReference type="GO" id="GO:0034587">
    <property type="term" value="P:piRNA processing"/>
    <property type="evidence" value="ECO:0007669"/>
    <property type="project" value="TreeGrafter"/>
</dbReference>
<dbReference type="SMART" id="SM00333">
    <property type="entry name" value="TUDOR"/>
    <property type="match status" value="1"/>
</dbReference>
<feature type="region of interest" description="Disordered" evidence="2">
    <location>
        <begin position="275"/>
        <end position="308"/>
    </location>
</feature>
<dbReference type="SUPFAM" id="SSF54791">
    <property type="entry name" value="Eukaryotic type KH-domain (KH-domain type I)"/>
    <property type="match status" value="3"/>
</dbReference>
<dbReference type="Proteomes" id="UP000736164">
    <property type="component" value="Unassembled WGS sequence"/>
</dbReference>
<dbReference type="AlphaFoldDB" id="A0A8J7NIU6"/>
<dbReference type="GO" id="GO:0003723">
    <property type="term" value="F:RNA binding"/>
    <property type="evidence" value="ECO:0007669"/>
    <property type="project" value="UniProtKB-UniRule"/>
</dbReference>
<sequence>RWCLPGVVRAMAVVGEASWNGQSLGKKLTLALGLPVGAAIGYLLYRRYRNSQGMKCSGEGSTRATVTIPVEAYKAIASRKSCFLNMLCQESGAQVEVDTEMAGTAQRTFLISGSAEQVCRARVAIAQLVTDCEAITDIIELCQESGAQVEVDTEMAGTAQRTFLISGSAEQVCRARVAIAQLVTDCEAITDIIEVPQTAFGRIIGRGGESIKALCRNSGARINCPKEKGGRRLGEKGSIIITGTRKEVEMAKELIMEKVLENEVIRKRIANASAQRQHRKQPVGLKQQEEGWSSWQGLPSKGDKGSDRVGVPQANGTLAAAQVGQTDAKKEEQANTNADLELVKEPPQQISKFESKYPDLSFQPDEHLEVYVSANENPQHFWIQILGVRSLHLDQLTSEMSHYYNNGTQDEKIQSVVVGDIVAAPYRQHGTWHRARVLGFLENGLVDVYYVDYGDNGEISPDWLRNLRSDFLSLPFQAIECSLAGVCPAGETWTEEALEEFDRLTYCAQWKPLLAKLCSYSMTGTSTWPKVQLYDYSNGKALDLGEELIRLGHAVRCRDTGASEEGVPLEKGENMSLQKVLVSQTEQKMAKKFWAWRVFFLEIVIQYITKQYKLHGIKPIPLHPYP</sequence>
<dbReference type="PANTHER" id="PTHR22948">
    <property type="entry name" value="TUDOR DOMAIN CONTAINING PROTEIN"/>
    <property type="match status" value="1"/>
</dbReference>
<dbReference type="Gene3D" id="2.40.50.90">
    <property type="match status" value="1"/>
</dbReference>
<feature type="domain" description="Tudor" evidence="3">
    <location>
        <begin position="415"/>
        <end position="474"/>
    </location>
</feature>
<keyword evidence="1" id="KW-0694">RNA-binding</keyword>
<dbReference type="InterPro" id="IPR002999">
    <property type="entry name" value="Tudor"/>
</dbReference>
<dbReference type="InterPro" id="IPR047380">
    <property type="entry name" value="TDRD2-like_tudor"/>
</dbReference>
<evidence type="ECO:0000256" key="1">
    <source>
        <dbReference type="PROSITE-ProRule" id="PRU00117"/>
    </source>
</evidence>
<evidence type="ECO:0000313" key="4">
    <source>
        <dbReference type="EMBL" id="MBN3313350.1"/>
    </source>
</evidence>
<dbReference type="GO" id="GO:0043186">
    <property type="term" value="C:P granule"/>
    <property type="evidence" value="ECO:0007669"/>
    <property type="project" value="TreeGrafter"/>
</dbReference>
<comment type="caution">
    <text evidence="4">The sequence shown here is derived from an EMBL/GenBank/DDBJ whole genome shotgun (WGS) entry which is preliminary data.</text>
</comment>
<keyword evidence="5" id="KW-1185">Reference proteome</keyword>
<dbReference type="InterPro" id="IPR004087">
    <property type="entry name" value="KH_dom"/>
</dbReference>
<gene>
    <name evidence="4" type="primary">Tdrkh</name>
    <name evidence="4" type="ORF">GTO95_0012361</name>
</gene>
<dbReference type="SUPFAM" id="SSF63748">
    <property type="entry name" value="Tudor/PWWP/MBT"/>
    <property type="match status" value="1"/>
</dbReference>
<dbReference type="InterPro" id="IPR036612">
    <property type="entry name" value="KH_dom_type_1_sf"/>
</dbReference>
<dbReference type="Gene3D" id="2.30.30.140">
    <property type="match status" value="1"/>
</dbReference>
<reference evidence="4" key="1">
    <citation type="journal article" date="2021" name="Cell">
        <title>Tracing the genetic footprints of vertebrate landing in non-teleost ray-finned fishes.</title>
        <authorList>
            <person name="Bi X."/>
            <person name="Wang K."/>
            <person name="Yang L."/>
            <person name="Pan H."/>
            <person name="Jiang H."/>
            <person name="Wei Q."/>
            <person name="Fang M."/>
            <person name="Yu H."/>
            <person name="Zhu C."/>
            <person name="Cai Y."/>
            <person name="He Y."/>
            <person name="Gan X."/>
            <person name="Zeng H."/>
            <person name="Yu D."/>
            <person name="Zhu Y."/>
            <person name="Jiang H."/>
            <person name="Qiu Q."/>
            <person name="Yang H."/>
            <person name="Zhang Y.E."/>
            <person name="Wang W."/>
            <person name="Zhu M."/>
            <person name="He S."/>
            <person name="Zhang G."/>
        </authorList>
    </citation>
    <scope>NUCLEOTIDE SEQUENCE</scope>
    <source>
        <strain evidence="4">Allg_001</strain>
    </source>
</reference>
<feature type="non-terminal residue" evidence="4">
    <location>
        <position position="626"/>
    </location>
</feature>
<feature type="non-terminal residue" evidence="4">
    <location>
        <position position="1"/>
    </location>
</feature>
<dbReference type="InterPro" id="IPR050621">
    <property type="entry name" value="Tudor_domain_containing"/>
</dbReference>
<organism evidence="4 5">
    <name type="scientific">Atractosteus spatula</name>
    <name type="common">Alligator gar</name>
    <name type="synonym">Lepisosteus spatula</name>
    <dbReference type="NCBI Taxonomy" id="7917"/>
    <lineage>
        <taxon>Eukaryota</taxon>
        <taxon>Metazoa</taxon>
        <taxon>Chordata</taxon>
        <taxon>Craniata</taxon>
        <taxon>Vertebrata</taxon>
        <taxon>Euteleostomi</taxon>
        <taxon>Actinopterygii</taxon>
        <taxon>Neopterygii</taxon>
        <taxon>Holostei</taxon>
        <taxon>Semionotiformes</taxon>
        <taxon>Lepisosteidae</taxon>
        <taxon>Atractosteus</taxon>
    </lineage>
</organism>
<dbReference type="SMART" id="SM00322">
    <property type="entry name" value="KH"/>
    <property type="match status" value="2"/>
</dbReference>
<evidence type="ECO:0000259" key="3">
    <source>
        <dbReference type="PROSITE" id="PS50304"/>
    </source>
</evidence>
<dbReference type="GO" id="GO:0007283">
    <property type="term" value="P:spermatogenesis"/>
    <property type="evidence" value="ECO:0007669"/>
    <property type="project" value="TreeGrafter"/>
</dbReference>
<dbReference type="EMBL" id="JAAWVO010011487">
    <property type="protein sequence ID" value="MBN3313350.1"/>
    <property type="molecule type" value="Genomic_DNA"/>
</dbReference>
<evidence type="ECO:0000256" key="2">
    <source>
        <dbReference type="SAM" id="MobiDB-lite"/>
    </source>
</evidence>
<dbReference type="GO" id="GO:0030719">
    <property type="term" value="P:P granule organization"/>
    <property type="evidence" value="ECO:0007669"/>
    <property type="project" value="TreeGrafter"/>
</dbReference>
<proteinExistence type="predicted"/>
<dbReference type="Gene3D" id="3.30.1370.10">
    <property type="entry name" value="K Homology domain, type 1"/>
    <property type="match status" value="3"/>
</dbReference>
<dbReference type="Pfam" id="PF00567">
    <property type="entry name" value="TUDOR"/>
    <property type="match status" value="1"/>
</dbReference>
<dbReference type="PROSITE" id="PS50304">
    <property type="entry name" value="TUDOR"/>
    <property type="match status" value="1"/>
</dbReference>
<dbReference type="InterPro" id="IPR004088">
    <property type="entry name" value="KH_dom_type_1"/>
</dbReference>
<dbReference type="Pfam" id="PF00013">
    <property type="entry name" value="KH_1"/>
    <property type="match status" value="2"/>
</dbReference>
<dbReference type="PANTHER" id="PTHR22948:SF18">
    <property type="entry name" value="TUDOR AND KH DOMAIN-CONTAINING PROTEIN"/>
    <property type="match status" value="1"/>
</dbReference>
<dbReference type="CDD" id="cd20412">
    <property type="entry name" value="Tudor_TDRD2"/>
    <property type="match status" value="1"/>
</dbReference>